<reference evidence="12" key="1">
    <citation type="journal article" date="2019" name="Int. J. Syst. Evol. Microbiol.">
        <title>The Global Catalogue of Microorganisms (GCM) 10K type strain sequencing project: providing services to taxonomists for standard genome sequencing and annotation.</title>
        <authorList>
            <consortium name="The Broad Institute Genomics Platform"/>
            <consortium name="The Broad Institute Genome Sequencing Center for Infectious Disease"/>
            <person name="Wu L."/>
            <person name="Ma J."/>
        </authorList>
    </citation>
    <scope>NUCLEOTIDE SEQUENCE [LARGE SCALE GENOMIC DNA]</scope>
    <source>
        <strain evidence="12">JCM 15481</strain>
    </source>
</reference>
<evidence type="ECO:0000256" key="6">
    <source>
        <dbReference type="ARBA" id="ARBA00023136"/>
    </source>
</evidence>
<keyword evidence="3" id="KW-1003">Cell membrane</keyword>
<evidence type="ECO:0000313" key="11">
    <source>
        <dbReference type="EMBL" id="GAA1499724.1"/>
    </source>
</evidence>
<keyword evidence="12" id="KW-1185">Reference proteome</keyword>
<evidence type="ECO:0000256" key="5">
    <source>
        <dbReference type="ARBA" id="ARBA00022989"/>
    </source>
</evidence>
<feature type="transmembrane region" description="Helical" evidence="9">
    <location>
        <begin position="384"/>
        <end position="407"/>
    </location>
</feature>
<feature type="transmembrane region" description="Helical" evidence="9">
    <location>
        <begin position="288"/>
        <end position="314"/>
    </location>
</feature>
<evidence type="ECO:0000256" key="2">
    <source>
        <dbReference type="ARBA" id="ARBA00022448"/>
    </source>
</evidence>
<dbReference type="CDD" id="cd17321">
    <property type="entry name" value="MFS_MMR_MDR_like"/>
    <property type="match status" value="1"/>
</dbReference>
<feature type="transmembrane region" description="Helical" evidence="9">
    <location>
        <begin position="225"/>
        <end position="245"/>
    </location>
</feature>
<evidence type="ECO:0000256" key="3">
    <source>
        <dbReference type="ARBA" id="ARBA00022475"/>
    </source>
</evidence>
<keyword evidence="7" id="KW-0046">Antibiotic resistance</keyword>
<dbReference type="PANTHER" id="PTHR42718:SF46">
    <property type="entry name" value="BLR6921 PROTEIN"/>
    <property type="match status" value="1"/>
</dbReference>
<keyword evidence="5 9" id="KW-1133">Transmembrane helix</keyword>
<dbReference type="Gene3D" id="1.20.1720.10">
    <property type="entry name" value="Multidrug resistance protein D"/>
    <property type="match status" value="1"/>
</dbReference>
<comment type="subcellular location">
    <subcellularLocation>
        <location evidence="1">Cell membrane</location>
        <topology evidence="1">Multi-pass membrane protein</topology>
    </subcellularLocation>
</comment>
<feature type="transmembrane region" description="Helical" evidence="9">
    <location>
        <begin position="72"/>
        <end position="92"/>
    </location>
</feature>
<feature type="compositionally biased region" description="Low complexity" evidence="8">
    <location>
        <begin position="15"/>
        <end position="28"/>
    </location>
</feature>
<comment type="caution">
    <text evidence="11">The sequence shown here is derived from an EMBL/GenBank/DDBJ whole genome shotgun (WGS) entry which is preliminary data.</text>
</comment>
<evidence type="ECO:0000256" key="4">
    <source>
        <dbReference type="ARBA" id="ARBA00022692"/>
    </source>
</evidence>
<keyword evidence="4 9" id="KW-0812">Transmembrane</keyword>
<evidence type="ECO:0000256" key="9">
    <source>
        <dbReference type="SAM" id="Phobius"/>
    </source>
</evidence>
<sequence>MTTTDAAEATDETDQTAQTAGTPATGAATGPPARLWPVLLASYIGQFLVVLDVSVVNVALPSMRDSLHLSGSALQWVVNGYALTFAGFLLLGGRLSDLFGHKRVYLAGLTLFAAASLAGGLAQSDAVLISARAAQGIGAAFLAPVTLSLLTRALPEGAARTRAIAAWTAVGAAGGATGGLIGGVLTDLASWRWVLLINVPVGVAVGAVVLLWLRDSHRDAERPALDLPGAVLVTGGVGAVAYGITETESAGWSSGSALLPLLAGLAALAGFVAVEARTAQPLMPLRLFRIRAVAVGNVVTLVSMVGAFAMWYFLTLYMQTVLDYSAIRTGLAFLPHTAALILASQFAPRLTARFGSRTMTVAGGLLTAGGFLWQAAVLDADGTFVSAILGPALPMAAGIAILMALLTDVSTSGVGERDAGGVSGLVNTSRQIGAVLGLAVLGTIAASAAEHGTPEDGYARAFLAGGLITAAAMLLVPFLPRPGRGA</sequence>
<feature type="transmembrane region" description="Helical" evidence="9">
    <location>
        <begin position="359"/>
        <end position="378"/>
    </location>
</feature>
<feature type="transmembrane region" description="Helical" evidence="9">
    <location>
        <begin position="163"/>
        <end position="185"/>
    </location>
</feature>
<dbReference type="SUPFAM" id="SSF103473">
    <property type="entry name" value="MFS general substrate transporter"/>
    <property type="match status" value="1"/>
</dbReference>
<dbReference type="PANTHER" id="PTHR42718">
    <property type="entry name" value="MAJOR FACILITATOR SUPERFAMILY MULTIDRUG TRANSPORTER MFSC"/>
    <property type="match status" value="1"/>
</dbReference>
<evidence type="ECO:0000259" key="10">
    <source>
        <dbReference type="PROSITE" id="PS50850"/>
    </source>
</evidence>
<gene>
    <name evidence="11" type="ORF">GCM10009802_53950</name>
</gene>
<feature type="transmembrane region" description="Helical" evidence="9">
    <location>
        <begin position="104"/>
        <end position="123"/>
    </location>
</feature>
<dbReference type="NCBIfam" id="TIGR00711">
    <property type="entry name" value="efflux_EmrB"/>
    <property type="match status" value="1"/>
</dbReference>
<evidence type="ECO:0000256" key="1">
    <source>
        <dbReference type="ARBA" id="ARBA00004651"/>
    </source>
</evidence>
<feature type="transmembrane region" description="Helical" evidence="9">
    <location>
        <begin position="461"/>
        <end position="479"/>
    </location>
</feature>
<feature type="domain" description="Major facilitator superfamily (MFS) profile" evidence="10">
    <location>
        <begin position="38"/>
        <end position="484"/>
    </location>
</feature>
<dbReference type="PRINTS" id="PR01036">
    <property type="entry name" value="TCRTETB"/>
</dbReference>
<proteinExistence type="predicted"/>
<organism evidence="11 12">
    <name type="scientific">Streptomyces synnematoformans</name>
    <dbReference type="NCBI Taxonomy" id="415721"/>
    <lineage>
        <taxon>Bacteria</taxon>
        <taxon>Bacillati</taxon>
        <taxon>Actinomycetota</taxon>
        <taxon>Actinomycetes</taxon>
        <taxon>Kitasatosporales</taxon>
        <taxon>Streptomycetaceae</taxon>
        <taxon>Streptomyces</taxon>
    </lineage>
</organism>
<feature type="transmembrane region" description="Helical" evidence="9">
    <location>
        <begin position="191"/>
        <end position="213"/>
    </location>
</feature>
<protein>
    <submittedName>
        <fullName evidence="11">MFS transporter</fullName>
    </submittedName>
</protein>
<dbReference type="EMBL" id="BAAAPF010000256">
    <property type="protein sequence ID" value="GAA1499724.1"/>
    <property type="molecule type" value="Genomic_DNA"/>
</dbReference>
<dbReference type="InterPro" id="IPR020846">
    <property type="entry name" value="MFS_dom"/>
</dbReference>
<feature type="transmembrane region" description="Helical" evidence="9">
    <location>
        <begin position="432"/>
        <end position="449"/>
    </location>
</feature>
<accession>A0ABP4KAF2</accession>
<dbReference type="PROSITE" id="PS50850">
    <property type="entry name" value="MFS"/>
    <property type="match status" value="1"/>
</dbReference>
<dbReference type="Proteomes" id="UP001500443">
    <property type="component" value="Unassembled WGS sequence"/>
</dbReference>
<feature type="transmembrane region" description="Helical" evidence="9">
    <location>
        <begin position="257"/>
        <end position="276"/>
    </location>
</feature>
<evidence type="ECO:0000256" key="8">
    <source>
        <dbReference type="SAM" id="MobiDB-lite"/>
    </source>
</evidence>
<feature type="transmembrane region" description="Helical" evidence="9">
    <location>
        <begin position="129"/>
        <end position="151"/>
    </location>
</feature>
<dbReference type="InterPro" id="IPR004638">
    <property type="entry name" value="EmrB-like"/>
</dbReference>
<name>A0ABP4KAF2_9ACTN</name>
<dbReference type="Gene3D" id="1.20.1250.20">
    <property type="entry name" value="MFS general substrate transporter like domains"/>
    <property type="match status" value="1"/>
</dbReference>
<dbReference type="InterPro" id="IPR011701">
    <property type="entry name" value="MFS"/>
</dbReference>
<dbReference type="InterPro" id="IPR036259">
    <property type="entry name" value="MFS_trans_sf"/>
</dbReference>
<evidence type="ECO:0000256" key="7">
    <source>
        <dbReference type="ARBA" id="ARBA00023251"/>
    </source>
</evidence>
<feature type="transmembrane region" description="Helical" evidence="9">
    <location>
        <begin position="38"/>
        <end position="60"/>
    </location>
</feature>
<evidence type="ECO:0000313" key="12">
    <source>
        <dbReference type="Proteomes" id="UP001500443"/>
    </source>
</evidence>
<keyword evidence="6 9" id="KW-0472">Membrane</keyword>
<feature type="region of interest" description="Disordered" evidence="8">
    <location>
        <begin position="1"/>
        <end position="28"/>
    </location>
</feature>
<keyword evidence="2" id="KW-0813">Transport</keyword>
<feature type="transmembrane region" description="Helical" evidence="9">
    <location>
        <begin position="326"/>
        <end position="347"/>
    </location>
</feature>
<dbReference type="Pfam" id="PF07690">
    <property type="entry name" value="MFS_1"/>
    <property type="match status" value="1"/>
</dbReference>